<evidence type="ECO:0000313" key="2">
    <source>
        <dbReference type="Proteomes" id="UP000005709"/>
    </source>
</evidence>
<dbReference type="Proteomes" id="UP000005709">
    <property type="component" value="Unassembled WGS sequence"/>
</dbReference>
<dbReference type="EMBL" id="ACYG01000019">
    <property type="protein sequence ID" value="EEV18250.1"/>
    <property type="molecule type" value="Genomic_DNA"/>
</dbReference>
<keyword evidence="2" id="KW-1185">Reference proteome</keyword>
<accession>C8PGL2</accession>
<dbReference type="AlphaFoldDB" id="C8PGL2"/>
<reference evidence="1 2" key="1">
    <citation type="submission" date="2009-07" db="EMBL/GenBank/DDBJ databases">
        <authorList>
            <person name="Madupu R."/>
            <person name="Sebastian Y."/>
            <person name="Durkin A.S."/>
            <person name="Torralba M."/>
            <person name="Methe B."/>
            <person name="Sutton G.G."/>
            <person name="Strausberg R.L."/>
            <person name="Nelson K.E."/>
        </authorList>
    </citation>
    <scope>NUCLEOTIDE SEQUENCE [LARGE SCALE GENOMIC DNA]</scope>
    <source>
        <strain evidence="1 2">RM3268</strain>
    </source>
</reference>
<sequence length="38" mass="4391">MRFKAQNPALKLKIYRTQAQNLCNRSCLKAPIVCRVLT</sequence>
<evidence type="ECO:0000313" key="1">
    <source>
        <dbReference type="EMBL" id="EEV18250.1"/>
    </source>
</evidence>
<comment type="caution">
    <text evidence="1">The sequence shown here is derived from an EMBL/GenBank/DDBJ whole genome shotgun (WGS) entry which is preliminary data.</text>
</comment>
<name>C8PGL2_9BACT</name>
<protein>
    <submittedName>
        <fullName evidence="1">Uncharacterized protein</fullName>
    </submittedName>
</protein>
<organism evidence="1 2">
    <name type="scientific">Campylobacter gracilis RM3268</name>
    <dbReference type="NCBI Taxonomy" id="553220"/>
    <lineage>
        <taxon>Bacteria</taxon>
        <taxon>Pseudomonadati</taxon>
        <taxon>Campylobacterota</taxon>
        <taxon>Epsilonproteobacteria</taxon>
        <taxon>Campylobacterales</taxon>
        <taxon>Campylobacteraceae</taxon>
        <taxon>Campylobacter</taxon>
    </lineage>
</organism>
<gene>
    <name evidence="1" type="ORF">CAMGR0001_1007</name>
</gene>
<proteinExistence type="predicted"/>